<evidence type="ECO:0000313" key="1">
    <source>
        <dbReference type="EMBL" id="KAG0411578.1"/>
    </source>
</evidence>
<dbReference type="Proteomes" id="UP000805193">
    <property type="component" value="Unassembled WGS sequence"/>
</dbReference>
<name>A0AC60NWN9_IXOPE</name>
<keyword evidence="2" id="KW-1185">Reference proteome</keyword>
<comment type="caution">
    <text evidence="1">The sequence shown here is derived from an EMBL/GenBank/DDBJ whole genome shotgun (WGS) entry which is preliminary data.</text>
</comment>
<organism evidence="1 2">
    <name type="scientific">Ixodes persulcatus</name>
    <name type="common">Taiga tick</name>
    <dbReference type="NCBI Taxonomy" id="34615"/>
    <lineage>
        <taxon>Eukaryota</taxon>
        <taxon>Metazoa</taxon>
        <taxon>Ecdysozoa</taxon>
        <taxon>Arthropoda</taxon>
        <taxon>Chelicerata</taxon>
        <taxon>Arachnida</taxon>
        <taxon>Acari</taxon>
        <taxon>Parasitiformes</taxon>
        <taxon>Ixodida</taxon>
        <taxon>Ixodoidea</taxon>
        <taxon>Ixodidae</taxon>
        <taxon>Ixodinae</taxon>
        <taxon>Ixodes</taxon>
    </lineage>
</organism>
<proteinExistence type="predicted"/>
<evidence type="ECO:0000313" key="2">
    <source>
        <dbReference type="Proteomes" id="UP000805193"/>
    </source>
</evidence>
<gene>
    <name evidence="1" type="ORF">HPB47_011308</name>
</gene>
<dbReference type="EMBL" id="JABSTQ010011420">
    <property type="protein sequence ID" value="KAG0411578.1"/>
    <property type="molecule type" value="Genomic_DNA"/>
</dbReference>
<reference evidence="1 2" key="1">
    <citation type="journal article" date="2020" name="Cell">
        <title>Large-Scale Comparative Analyses of Tick Genomes Elucidate Their Genetic Diversity and Vector Capacities.</title>
        <authorList>
            <consortium name="Tick Genome and Microbiome Consortium (TIGMIC)"/>
            <person name="Jia N."/>
            <person name="Wang J."/>
            <person name="Shi W."/>
            <person name="Du L."/>
            <person name="Sun Y."/>
            <person name="Zhan W."/>
            <person name="Jiang J.F."/>
            <person name="Wang Q."/>
            <person name="Zhang B."/>
            <person name="Ji P."/>
            <person name="Bell-Sakyi L."/>
            <person name="Cui X.M."/>
            <person name="Yuan T.T."/>
            <person name="Jiang B.G."/>
            <person name="Yang W.F."/>
            <person name="Lam T.T."/>
            <person name="Chang Q.C."/>
            <person name="Ding S.J."/>
            <person name="Wang X.J."/>
            <person name="Zhu J.G."/>
            <person name="Ruan X.D."/>
            <person name="Zhao L."/>
            <person name="Wei J.T."/>
            <person name="Ye R.Z."/>
            <person name="Que T.C."/>
            <person name="Du C.H."/>
            <person name="Zhou Y.H."/>
            <person name="Cheng J.X."/>
            <person name="Dai P.F."/>
            <person name="Guo W.B."/>
            <person name="Han X.H."/>
            <person name="Huang E.J."/>
            <person name="Li L.F."/>
            <person name="Wei W."/>
            <person name="Gao Y.C."/>
            <person name="Liu J.Z."/>
            <person name="Shao H.Z."/>
            <person name="Wang X."/>
            <person name="Wang C.C."/>
            <person name="Yang T.C."/>
            <person name="Huo Q.B."/>
            <person name="Li W."/>
            <person name="Chen H.Y."/>
            <person name="Chen S.E."/>
            <person name="Zhou L.G."/>
            <person name="Ni X.B."/>
            <person name="Tian J.H."/>
            <person name="Sheng Y."/>
            <person name="Liu T."/>
            <person name="Pan Y.S."/>
            <person name="Xia L.Y."/>
            <person name="Li J."/>
            <person name="Zhao F."/>
            <person name="Cao W.C."/>
        </authorList>
    </citation>
    <scope>NUCLEOTIDE SEQUENCE [LARGE SCALE GENOMIC DNA]</scope>
    <source>
        <strain evidence="1">Iper-2018</strain>
    </source>
</reference>
<accession>A0AC60NWN9</accession>
<protein>
    <submittedName>
        <fullName evidence="1">Uncharacterized protein</fullName>
    </submittedName>
</protein>
<sequence>MATLSATRYDTRNSTVKAIGAQAQYWLLRCGRLSGGGNAVYVLYVGLARHRKATVVVSHPQSSLFSGDFPLQQVRGHPRSPLVSSSAFLNLAAWLRERNNRRQKYRV</sequence>